<name>A0A3D8JUD1_9BURK</name>
<evidence type="ECO:0008006" key="5">
    <source>
        <dbReference type="Google" id="ProtNLM"/>
    </source>
</evidence>
<gene>
    <name evidence="3" type="ORF">DWV00_22000</name>
</gene>
<dbReference type="RefSeq" id="WP_115535732.1">
    <property type="nucleotide sequence ID" value="NZ_QRGA01000013.1"/>
</dbReference>
<sequence>MRLLQKMGAGVSKALRVAAAPVVAAVSATPLVSHAQASGVDYTSLTSSVSFSTTITAVMAVAASLVLLYVAIKGAKIVLRMIRSA</sequence>
<feature type="transmembrane region" description="Helical" evidence="1">
    <location>
        <begin position="51"/>
        <end position="72"/>
    </location>
</feature>
<comment type="caution">
    <text evidence="3">The sequence shown here is derived from an EMBL/GenBank/DDBJ whole genome shotgun (WGS) entry which is preliminary data.</text>
</comment>
<evidence type="ECO:0000256" key="1">
    <source>
        <dbReference type="SAM" id="Phobius"/>
    </source>
</evidence>
<dbReference type="Proteomes" id="UP000256838">
    <property type="component" value="Unassembled WGS sequence"/>
</dbReference>
<keyword evidence="1" id="KW-0812">Transmembrane</keyword>
<keyword evidence="2" id="KW-0732">Signal</keyword>
<feature type="chain" id="PRO_5017764630" description="Phage coat protein" evidence="2">
    <location>
        <begin position="36"/>
        <end position="85"/>
    </location>
</feature>
<accession>A0A3D8JUD1</accession>
<reference evidence="3 4" key="1">
    <citation type="submission" date="2018-08" db="EMBL/GenBank/DDBJ databases">
        <title>Paraburkholderia sp. DHOM06 isolated from forest soil.</title>
        <authorList>
            <person name="Gao Z.-H."/>
            <person name="Qiu L.-H."/>
        </authorList>
    </citation>
    <scope>NUCLEOTIDE SEQUENCE [LARGE SCALE GENOMIC DNA]</scope>
    <source>
        <strain evidence="3 4">DHOM06</strain>
    </source>
</reference>
<evidence type="ECO:0000313" key="4">
    <source>
        <dbReference type="Proteomes" id="UP000256838"/>
    </source>
</evidence>
<evidence type="ECO:0000256" key="2">
    <source>
        <dbReference type="SAM" id="SignalP"/>
    </source>
</evidence>
<proteinExistence type="predicted"/>
<dbReference type="AlphaFoldDB" id="A0A3D8JUD1"/>
<keyword evidence="4" id="KW-1185">Reference proteome</keyword>
<dbReference type="EMBL" id="QRGA01000013">
    <property type="protein sequence ID" value="RDU96677.1"/>
    <property type="molecule type" value="Genomic_DNA"/>
</dbReference>
<feature type="signal peptide" evidence="2">
    <location>
        <begin position="1"/>
        <end position="35"/>
    </location>
</feature>
<keyword evidence="1" id="KW-0472">Membrane</keyword>
<evidence type="ECO:0000313" key="3">
    <source>
        <dbReference type="EMBL" id="RDU96677.1"/>
    </source>
</evidence>
<organism evidence="3 4">
    <name type="scientific">Trinickia dinghuensis</name>
    <dbReference type="NCBI Taxonomy" id="2291023"/>
    <lineage>
        <taxon>Bacteria</taxon>
        <taxon>Pseudomonadati</taxon>
        <taxon>Pseudomonadota</taxon>
        <taxon>Betaproteobacteria</taxon>
        <taxon>Burkholderiales</taxon>
        <taxon>Burkholderiaceae</taxon>
        <taxon>Trinickia</taxon>
    </lineage>
</organism>
<keyword evidence="1" id="KW-1133">Transmembrane helix</keyword>
<protein>
    <recommendedName>
        <fullName evidence="5">Phage coat protein</fullName>
    </recommendedName>
</protein>